<evidence type="ECO:0000313" key="2">
    <source>
        <dbReference type="EMBL" id="ADZ84045.1"/>
    </source>
</evidence>
<dbReference type="EMBL" id="CP002582">
    <property type="protein sequence ID" value="ADZ84045.1"/>
    <property type="molecule type" value="Genomic_DNA"/>
</dbReference>
<keyword evidence="1" id="KW-0812">Transmembrane</keyword>
<evidence type="ECO:0008006" key="4">
    <source>
        <dbReference type="Google" id="ProtNLM"/>
    </source>
</evidence>
<sequence length="144" mass="16483">MAKEFKKGYNYQYDSTARAYEQPIISPVPSTEPLKRPRKAQKKKLDIAFGMQLSFCGVVLFTSAFLYINSYASLRAKQGQLIELKNNMIAVKSAISETQATISEKLNLDYIRERAANELGMREPLPHQIVYIELSEESYTSYEK</sequence>
<keyword evidence="1" id="KW-1133">Transmembrane helix</keyword>
<reference evidence="2 3" key="1">
    <citation type="journal article" date="2011" name="J. Bacteriol.">
        <title>Complete genome sequence of the cellulose-degrading bacterium Cellulosilyticum lentocellum.</title>
        <authorList>
            <consortium name="US DOE Joint Genome Institute"/>
            <person name="Miller D.A."/>
            <person name="Suen G."/>
            <person name="Bruce D."/>
            <person name="Copeland A."/>
            <person name="Cheng J.F."/>
            <person name="Detter C."/>
            <person name="Goodwin L.A."/>
            <person name="Han C.S."/>
            <person name="Hauser L.J."/>
            <person name="Land M.L."/>
            <person name="Lapidus A."/>
            <person name="Lucas S."/>
            <person name="Meincke L."/>
            <person name="Pitluck S."/>
            <person name="Tapia R."/>
            <person name="Teshima H."/>
            <person name="Woyke T."/>
            <person name="Fox B.G."/>
            <person name="Angert E.R."/>
            <person name="Currie C.R."/>
        </authorList>
    </citation>
    <scope>NUCLEOTIDE SEQUENCE [LARGE SCALE GENOMIC DNA]</scope>
    <source>
        <strain evidence="3">ATCC 49066 / DSM 5427 / NCIMB 11756 / RHM5</strain>
    </source>
</reference>
<dbReference type="HOGENOM" id="CLU_1793014_0_0_9"/>
<evidence type="ECO:0000313" key="3">
    <source>
        <dbReference type="Proteomes" id="UP000008467"/>
    </source>
</evidence>
<keyword evidence="1" id="KW-0472">Membrane</keyword>
<accession>F2JSA8</accession>
<dbReference type="Proteomes" id="UP000008467">
    <property type="component" value="Chromosome"/>
</dbReference>
<dbReference type="KEGG" id="cle:Clole_2337"/>
<dbReference type="AlphaFoldDB" id="F2JSA8"/>
<dbReference type="STRING" id="642492.Clole_2337"/>
<proteinExistence type="predicted"/>
<dbReference type="RefSeq" id="WP_013657339.1">
    <property type="nucleotide sequence ID" value="NC_015275.1"/>
</dbReference>
<protein>
    <recommendedName>
        <fullName evidence="4">Cell division protein FtsL</fullName>
    </recommendedName>
</protein>
<feature type="transmembrane region" description="Helical" evidence="1">
    <location>
        <begin position="45"/>
        <end position="68"/>
    </location>
</feature>
<name>F2JSA8_CELLD</name>
<organism evidence="2 3">
    <name type="scientific">Cellulosilyticum lentocellum (strain ATCC 49066 / DSM 5427 / NCIMB 11756 / RHM5)</name>
    <name type="common">Clostridium lentocellum</name>
    <dbReference type="NCBI Taxonomy" id="642492"/>
    <lineage>
        <taxon>Bacteria</taxon>
        <taxon>Bacillati</taxon>
        <taxon>Bacillota</taxon>
        <taxon>Clostridia</taxon>
        <taxon>Lachnospirales</taxon>
        <taxon>Cellulosilyticaceae</taxon>
        <taxon>Cellulosilyticum</taxon>
    </lineage>
</organism>
<evidence type="ECO:0000256" key="1">
    <source>
        <dbReference type="SAM" id="Phobius"/>
    </source>
</evidence>
<keyword evidence="3" id="KW-1185">Reference proteome</keyword>
<gene>
    <name evidence="2" type="ordered locus">Clole_2337</name>
</gene>